<organism evidence="1 2">
    <name type="scientific">Candidatus Staskawiczbacteria bacterium RIFOXYB1_FULL_37_44</name>
    <dbReference type="NCBI Taxonomy" id="1802223"/>
    <lineage>
        <taxon>Bacteria</taxon>
        <taxon>Candidatus Staskawicziibacteriota</taxon>
    </lineage>
</organism>
<gene>
    <name evidence="1" type="ORF">A2358_02145</name>
</gene>
<dbReference type="AlphaFoldDB" id="A0A1G2IV00"/>
<name>A0A1G2IV00_9BACT</name>
<protein>
    <submittedName>
        <fullName evidence="1">Uncharacterized protein</fullName>
    </submittedName>
</protein>
<evidence type="ECO:0000313" key="2">
    <source>
        <dbReference type="Proteomes" id="UP000178650"/>
    </source>
</evidence>
<dbReference type="EMBL" id="MHPJ01000026">
    <property type="protein sequence ID" value="OGZ78130.1"/>
    <property type="molecule type" value="Genomic_DNA"/>
</dbReference>
<sequence length="60" mass="7076">MNVHKCDFCKKEIDKERIIAGTDYILRPAVELCYDCGKPILNFLKKHKLIDKNNKQIKEI</sequence>
<dbReference type="STRING" id="1802223.A2358_02145"/>
<dbReference type="Proteomes" id="UP000178650">
    <property type="component" value="Unassembled WGS sequence"/>
</dbReference>
<accession>A0A1G2IV00</accession>
<proteinExistence type="predicted"/>
<evidence type="ECO:0000313" key="1">
    <source>
        <dbReference type="EMBL" id="OGZ78130.1"/>
    </source>
</evidence>
<reference evidence="1 2" key="1">
    <citation type="journal article" date="2016" name="Nat. Commun.">
        <title>Thousands of microbial genomes shed light on interconnected biogeochemical processes in an aquifer system.</title>
        <authorList>
            <person name="Anantharaman K."/>
            <person name="Brown C.T."/>
            <person name="Hug L.A."/>
            <person name="Sharon I."/>
            <person name="Castelle C.J."/>
            <person name="Probst A.J."/>
            <person name="Thomas B.C."/>
            <person name="Singh A."/>
            <person name="Wilkins M.J."/>
            <person name="Karaoz U."/>
            <person name="Brodie E.L."/>
            <person name="Williams K.H."/>
            <person name="Hubbard S.S."/>
            <person name="Banfield J.F."/>
        </authorList>
    </citation>
    <scope>NUCLEOTIDE SEQUENCE [LARGE SCALE GENOMIC DNA]</scope>
</reference>
<comment type="caution">
    <text evidence="1">The sequence shown here is derived from an EMBL/GenBank/DDBJ whole genome shotgun (WGS) entry which is preliminary data.</text>
</comment>